<keyword evidence="3 5" id="KW-0067">ATP-binding</keyword>
<dbReference type="InterPro" id="IPR027417">
    <property type="entry name" value="P-loop_NTPase"/>
</dbReference>
<keyword evidence="1" id="KW-0813">Transport</keyword>
<comment type="caution">
    <text evidence="5">The sequence shown here is derived from an EMBL/GenBank/DDBJ whole genome shotgun (WGS) entry which is preliminary data.</text>
</comment>
<dbReference type="RefSeq" id="WP_311665433.1">
    <property type="nucleotide sequence ID" value="NZ_JAVREO010000003.1"/>
</dbReference>
<reference evidence="6" key="1">
    <citation type="submission" date="2023-07" db="EMBL/GenBank/DDBJ databases">
        <title>30 novel species of actinomycetes from the DSMZ collection.</title>
        <authorList>
            <person name="Nouioui I."/>
        </authorList>
    </citation>
    <scope>NUCLEOTIDE SEQUENCE [LARGE SCALE GENOMIC DNA]</scope>
    <source>
        <strain evidence="6">DSM 44915</strain>
    </source>
</reference>
<evidence type="ECO:0000313" key="5">
    <source>
        <dbReference type="EMBL" id="MDT0265757.1"/>
    </source>
</evidence>
<keyword evidence="6" id="KW-1185">Reference proteome</keyword>
<dbReference type="InterPro" id="IPR003439">
    <property type="entry name" value="ABC_transporter-like_ATP-bd"/>
</dbReference>
<name>A0ABU2JL94_9ACTN</name>
<evidence type="ECO:0000313" key="6">
    <source>
        <dbReference type="Proteomes" id="UP001183410"/>
    </source>
</evidence>
<dbReference type="EMBL" id="JAVREO010000003">
    <property type="protein sequence ID" value="MDT0265757.1"/>
    <property type="molecule type" value="Genomic_DNA"/>
</dbReference>
<dbReference type="InterPro" id="IPR017871">
    <property type="entry name" value="ABC_transporter-like_CS"/>
</dbReference>
<accession>A0ABU2JL94</accession>
<dbReference type="SMART" id="SM00382">
    <property type="entry name" value="AAA"/>
    <property type="match status" value="1"/>
</dbReference>
<sequence length="268" mass="28878">MADNSPDTGVARAAGISVERVSKVFTTARKRTVALNETDLEIAANEIVCVVGPSGCGKTTLLNLVAGFLAPTSGRISVGSRPVTGPGADRAVVFQADAVFPWLTVGANVGYGMRMQGLDRAERAARTEHYLELVGLADFRSAYPKELSGGMRKRVDLARAYASGPRVLLLDEPFGALDLFTKEAMWLALQGVLRAEPKTIVFVTHDIEEALFLGDRVVVMTPRPARVHSVVDVPFGGERDLDLRAGPEFQALRNEIAHTLREVHDDAA</sequence>
<dbReference type="PANTHER" id="PTHR42788">
    <property type="entry name" value="TAURINE IMPORT ATP-BINDING PROTEIN-RELATED"/>
    <property type="match status" value="1"/>
</dbReference>
<gene>
    <name evidence="5" type="ORF">RM844_05565</name>
</gene>
<dbReference type="InterPro" id="IPR003593">
    <property type="entry name" value="AAA+_ATPase"/>
</dbReference>
<dbReference type="CDD" id="cd03293">
    <property type="entry name" value="ABC_NrtD_SsuB_transporters"/>
    <property type="match status" value="1"/>
</dbReference>
<feature type="domain" description="ABC transporter" evidence="4">
    <location>
        <begin position="16"/>
        <end position="247"/>
    </location>
</feature>
<dbReference type="PANTHER" id="PTHR42788:SF13">
    <property type="entry name" value="ALIPHATIC SULFONATES IMPORT ATP-BINDING PROTEIN SSUB"/>
    <property type="match status" value="1"/>
</dbReference>
<evidence type="ECO:0000256" key="1">
    <source>
        <dbReference type="ARBA" id="ARBA00022448"/>
    </source>
</evidence>
<dbReference type="Proteomes" id="UP001183410">
    <property type="component" value="Unassembled WGS sequence"/>
</dbReference>
<dbReference type="PROSITE" id="PS00211">
    <property type="entry name" value="ABC_TRANSPORTER_1"/>
    <property type="match status" value="1"/>
</dbReference>
<dbReference type="Pfam" id="PF00005">
    <property type="entry name" value="ABC_tran"/>
    <property type="match status" value="1"/>
</dbReference>
<protein>
    <submittedName>
        <fullName evidence="5">ABC transporter ATP-binding protein</fullName>
    </submittedName>
</protein>
<evidence type="ECO:0000256" key="3">
    <source>
        <dbReference type="ARBA" id="ARBA00022840"/>
    </source>
</evidence>
<dbReference type="PROSITE" id="PS50893">
    <property type="entry name" value="ABC_TRANSPORTER_2"/>
    <property type="match status" value="1"/>
</dbReference>
<dbReference type="Gene3D" id="3.40.50.300">
    <property type="entry name" value="P-loop containing nucleotide triphosphate hydrolases"/>
    <property type="match status" value="1"/>
</dbReference>
<dbReference type="GO" id="GO:0005524">
    <property type="term" value="F:ATP binding"/>
    <property type="evidence" value="ECO:0007669"/>
    <property type="project" value="UniProtKB-KW"/>
</dbReference>
<dbReference type="SUPFAM" id="SSF52540">
    <property type="entry name" value="P-loop containing nucleoside triphosphate hydrolases"/>
    <property type="match status" value="1"/>
</dbReference>
<dbReference type="InterPro" id="IPR050166">
    <property type="entry name" value="ABC_transporter_ATP-bind"/>
</dbReference>
<evidence type="ECO:0000259" key="4">
    <source>
        <dbReference type="PROSITE" id="PS50893"/>
    </source>
</evidence>
<keyword evidence="2" id="KW-0547">Nucleotide-binding</keyword>
<proteinExistence type="predicted"/>
<organism evidence="5 6">
    <name type="scientific">Streptomyces chisholmiae</name>
    <dbReference type="NCBI Taxonomy" id="3075540"/>
    <lineage>
        <taxon>Bacteria</taxon>
        <taxon>Bacillati</taxon>
        <taxon>Actinomycetota</taxon>
        <taxon>Actinomycetes</taxon>
        <taxon>Kitasatosporales</taxon>
        <taxon>Streptomycetaceae</taxon>
        <taxon>Streptomyces</taxon>
    </lineage>
</organism>
<evidence type="ECO:0000256" key="2">
    <source>
        <dbReference type="ARBA" id="ARBA00022741"/>
    </source>
</evidence>